<dbReference type="InterPro" id="IPR052022">
    <property type="entry name" value="26kDa_periplasmic_antigen"/>
</dbReference>
<dbReference type="STRING" id="1122190.GCA_000621105_01989"/>
<dbReference type="OrthoDB" id="7062395at2"/>
<evidence type="ECO:0000256" key="1">
    <source>
        <dbReference type="SAM" id="SignalP"/>
    </source>
</evidence>
<dbReference type="Proteomes" id="UP000054123">
    <property type="component" value="Unassembled WGS sequence"/>
</dbReference>
<reference evidence="2 3" key="1">
    <citation type="journal article" date="2014" name="Genome Announc.">
        <title>Genome Sequence of a Presumptive Mannheimia haemolytica Strain with an A1/A6-Cross-Reactive Serotype from a White-Tailed Deer (Odocoileus virginianus).</title>
        <authorList>
            <person name="Lawrence P.K."/>
            <person name="Bey R.F."/>
            <person name="Wiener B."/>
            <person name="Kittichotirat W."/>
            <person name="Bumgarner R.E."/>
        </authorList>
    </citation>
    <scope>NUCLEOTIDE SEQUENCE [LARGE SCALE GENOMIC DNA]</scope>
    <source>
        <strain evidence="2 3">PKL10</strain>
    </source>
</reference>
<sequence>MKLKNFLTILPLAVATMSASAETTAAENKEKISTFNFSTEVSRTVDKDLMQASVYSRKSGKSLPELKKSVSLNLNRVLEEAKKYPNIEVQAEGLTNNVNYNSKGNIDGWETTGSINLKSKDFEAMAAVLESLGKDVAISYIDFSVSPEKMASLEDEMTLEIIRKFQHKADIIQKGLGAKKYKLSNINIQTPNVGDGNHPYYRQERMYAMAAAPKMSESNPMEQIPLEAGKTTISASASGNVEFE</sequence>
<dbReference type="PANTHER" id="PTHR34387:SF1">
    <property type="entry name" value="PERIPLASMIC IMMUNOGENIC PROTEIN"/>
    <property type="match status" value="1"/>
</dbReference>
<evidence type="ECO:0000313" key="2">
    <source>
        <dbReference type="EMBL" id="EXI61314.1"/>
    </source>
</evidence>
<organism evidence="2 3">
    <name type="scientific">Mannheimia granulomatis</name>
    <dbReference type="NCBI Taxonomy" id="85402"/>
    <lineage>
        <taxon>Bacteria</taxon>
        <taxon>Pseudomonadati</taxon>
        <taxon>Pseudomonadota</taxon>
        <taxon>Gammaproteobacteria</taxon>
        <taxon>Pasteurellales</taxon>
        <taxon>Pasteurellaceae</taxon>
        <taxon>Mannheimia</taxon>
    </lineage>
</organism>
<dbReference type="EMBL" id="JANJ01000009">
    <property type="protein sequence ID" value="EXI61314.1"/>
    <property type="molecule type" value="Genomic_DNA"/>
</dbReference>
<comment type="caution">
    <text evidence="2">The sequence shown here is derived from an EMBL/GenBank/DDBJ whole genome shotgun (WGS) entry which is preliminary data.</text>
</comment>
<feature type="chain" id="PRO_5001461627" description="Periplasmic/secreted protein" evidence="1">
    <location>
        <begin position="22"/>
        <end position="244"/>
    </location>
</feature>
<accession>A0A011P477</accession>
<keyword evidence="3" id="KW-1185">Reference proteome</keyword>
<evidence type="ECO:0008006" key="4">
    <source>
        <dbReference type="Google" id="ProtNLM"/>
    </source>
</evidence>
<dbReference type="AlphaFoldDB" id="A0A011P477"/>
<gene>
    <name evidence="2" type="ORF">AK33_11250</name>
</gene>
<dbReference type="GO" id="GO:0006974">
    <property type="term" value="P:DNA damage response"/>
    <property type="evidence" value="ECO:0007669"/>
    <property type="project" value="TreeGrafter"/>
</dbReference>
<dbReference type="RefSeq" id="WP_042804472.1">
    <property type="nucleotide sequence ID" value="NZ_AVSP01000018.1"/>
</dbReference>
<protein>
    <recommendedName>
        <fullName evidence="4">Periplasmic/secreted protein</fullName>
    </recommendedName>
</protein>
<dbReference type="Pfam" id="PF04402">
    <property type="entry name" value="SIMPL"/>
    <property type="match status" value="1"/>
</dbReference>
<dbReference type="PATRIC" id="fig|1450449.3.peg.2244"/>
<feature type="signal peptide" evidence="1">
    <location>
        <begin position="1"/>
        <end position="21"/>
    </location>
</feature>
<evidence type="ECO:0000313" key="3">
    <source>
        <dbReference type="Proteomes" id="UP000054123"/>
    </source>
</evidence>
<dbReference type="Gene3D" id="3.30.70.2970">
    <property type="entry name" value="Protein of unknown function (DUF541), domain 2"/>
    <property type="match status" value="1"/>
</dbReference>
<name>A0A011P477_9PAST</name>
<dbReference type="InterPro" id="IPR007497">
    <property type="entry name" value="SIMPL/DUF541"/>
</dbReference>
<dbReference type="Gene3D" id="3.30.110.170">
    <property type="entry name" value="Protein of unknown function (DUF541), domain 1"/>
    <property type="match status" value="1"/>
</dbReference>
<proteinExistence type="predicted"/>
<dbReference type="PANTHER" id="PTHR34387">
    <property type="entry name" value="SLR1258 PROTEIN"/>
    <property type="match status" value="1"/>
</dbReference>
<keyword evidence="1" id="KW-0732">Signal</keyword>